<dbReference type="OrthoDB" id="441602at2759"/>
<evidence type="ECO:0000256" key="1">
    <source>
        <dbReference type="SAM" id="Coils"/>
    </source>
</evidence>
<protein>
    <submittedName>
        <fullName evidence="2">Armadillo-type fold</fullName>
    </submittedName>
</protein>
<dbReference type="InterPro" id="IPR016024">
    <property type="entry name" value="ARM-type_fold"/>
</dbReference>
<dbReference type="SUPFAM" id="SSF48371">
    <property type="entry name" value="ARM repeat"/>
    <property type="match status" value="1"/>
</dbReference>
<proteinExistence type="predicted"/>
<name>A0A0V0QBB1_PSEPJ</name>
<dbReference type="EMBL" id="LDAU01000212">
    <property type="protein sequence ID" value="KRW99457.1"/>
    <property type="molecule type" value="Genomic_DNA"/>
</dbReference>
<gene>
    <name evidence="2" type="ORF">PPERSA_07942</name>
</gene>
<evidence type="ECO:0000313" key="3">
    <source>
        <dbReference type="Proteomes" id="UP000054937"/>
    </source>
</evidence>
<sequence>MEELNFQSEIQLQNFITNKLENEKEIGIENSQFFKLFKEILIHLKHSIQSTNQIEKDQKLTQIIKYFQLIDQHQADQKYSEEQIQVYELFYNYCFDLIGEKDIQVKLIGWLMLKNVILNFSQFQKTEKIMKTSYQYMSHNDNKIRELSCESLAIHMQKILKEQYKNLKEEDKKLYNNQKNSIIQTIFKRIKDFYIPIDTSQQLQNQKIQDMEQKQYLSQKEEIITQKYIDINIRKYEGQTQGYGESYQQLLLGLMKFNVFSYDLKINIEKTDKQDNETFEKVVLEILNMSILHQQKFIRESCMKIVEEILLKNQGKIHYKEANQQIIQNFANLIKQGLSDDYTNVRCQGMKTGFQFIIYTEKDFEIINTILPFICFNRHHPAEGLHNYAREKWFEVIGQQGRELMSTNLESSIQYYYTQCFNRNYEIRNAAAICFQELLLRIVNINEKTAKILEKYIDQIALGLVNLIYYEIKSQVREEGMKALLTLLEYKDKIQKKFVIETIQDCCYFHLPDQSPEVKQSVSQILIQLAKDDKESEEKLKQKIIQELIQITNKEKIEQELQNIEKYVKNLTKEQLLHRHMADYLEGYSFMAREFVNNEIQQKFDSEKIDNDIIEFVEHILENINKLNLKNIENIVAHVLQLVDLMLMQIQNKKNLKNSLQYIYVPLFKCAKHKPENSEQNVLLHFVNKIFNNIAGKIGVEILKGRIKDFDMGQFEKETDLLSLN</sequence>
<keyword evidence="3" id="KW-1185">Reference proteome</keyword>
<comment type="caution">
    <text evidence="2">The sequence shown here is derived from an EMBL/GenBank/DDBJ whole genome shotgun (WGS) entry which is preliminary data.</text>
</comment>
<organism evidence="2 3">
    <name type="scientific">Pseudocohnilembus persalinus</name>
    <name type="common">Ciliate</name>
    <dbReference type="NCBI Taxonomy" id="266149"/>
    <lineage>
        <taxon>Eukaryota</taxon>
        <taxon>Sar</taxon>
        <taxon>Alveolata</taxon>
        <taxon>Ciliophora</taxon>
        <taxon>Intramacronucleata</taxon>
        <taxon>Oligohymenophorea</taxon>
        <taxon>Scuticociliatia</taxon>
        <taxon>Philasterida</taxon>
        <taxon>Pseudocohnilembidae</taxon>
        <taxon>Pseudocohnilembus</taxon>
    </lineage>
</organism>
<feature type="coiled-coil region" evidence="1">
    <location>
        <begin position="527"/>
        <end position="574"/>
    </location>
</feature>
<dbReference type="InterPro" id="IPR011989">
    <property type="entry name" value="ARM-like"/>
</dbReference>
<evidence type="ECO:0000313" key="2">
    <source>
        <dbReference type="EMBL" id="KRW99457.1"/>
    </source>
</evidence>
<reference evidence="2 3" key="1">
    <citation type="journal article" date="2015" name="Sci. Rep.">
        <title>Genome of the facultative scuticociliatosis pathogen Pseudocohnilembus persalinus provides insight into its virulence through horizontal gene transfer.</title>
        <authorList>
            <person name="Xiong J."/>
            <person name="Wang G."/>
            <person name="Cheng J."/>
            <person name="Tian M."/>
            <person name="Pan X."/>
            <person name="Warren A."/>
            <person name="Jiang C."/>
            <person name="Yuan D."/>
            <person name="Miao W."/>
        </authorList>
    </citation>
    <scope>NUCLEOTIDE SEQUENCE [LARGE SCALE GENOMIC DNA]</scope>
    <source>
        <strain evidence="2">36N120E</strain>
    </source>
</reference>
<dbReference type="OMA" id="CTHERYQ"/>
<dbReference type="AlphaFoldDB" id="A0A0V0QBB1"/>
<keyword evidence="1" id="KW-0175">Coiled coil</keyword>
<dbReference type="Gene3D" id="1.25.10.10">
    <property type="entry name" value="Leucine-rich Repeat Variant"/>
    <property type="match status" value="1"/>
</dbReference>
<dbReference type="InParanoid" id="A0A0V0QBB1"/>
<accession>A0A0V0QBB1</accession>
<dbReference type="Proteomes" id="UP000054937">
    <property type="component" value="Unassembled WGS sequence"/>
</dbReference>